<comment type="caution">
    <text evidence="3">The sequence shown here is derived from an EMBL/GenBank/DDBJ whole genome shotgun (WGS) entry which is preliminary data.</text>
</comment>
<dbReference type="Proteomes" id="UP001218364">
    <property type="component" value="Unassembled WGS sequence"/>
</dbReference>
<feature type="signal peptide" evidence="1">
    <location>
        <begin position="1"/>
        <end position="25"/>
    </location>
</feature>
<evidence type="ECO:0000313" key="3">
    <source>
        <dbReference type="EMBL" id="MDE4166915.1"/>
    </source>
</evidence>
<keyword evidence="1" id="KW-0732">Signal</keyword>
<name>A0ABD4XBR5_9RHOB</name>
<dbReference type="AlphaFoldDB" id="A0ABD4XBR5"/>
<evidence type="ECO:0000259" key="2">
    <source>
        <dbReference type="Pfam" id="PF08239"/>
    </source>
</evidence>
<feature type="chain" id="PRO_5044741308" evidence="1">
    <location>
        <begin position="26"/>
        <end position="257"/>
    </location>
</feature>
<dbReference type="EMBL" id="JARCJK010000007">
    <property type="protein sequence ID" value="MDE4166915.1"/>
    <property type="molecule type" value="Genomic_DNA"/>
</dbReference>
<proteinExistence type="predicted"/>
<evidence type="ECO:0000313" key="4">
    <source>
        <dbReference type="Proteomes" id="UP001218364"/>
    </source>
</evidence>
<evidence type="ECO:0000256" key="1">
    <source>
        <dbReference type="SAM" id="SignalP"/>
    </source>
</evidence>
<feature type="domain" description="SH3b" evidence="2">
    <location>
        <begin position="187"/>
        <end position="237"/>
    </location>
</feature>
<reference evidence="3 4" key="1">
    <citation type="submission" date="2023-02" db="EMBL/GenBank/DDBJ databases">
        <title>Population genomics of bacteria associated with diatom.</title>
        <authorList>
            <person name="Xie J."/>
            <person name="Wang H."/>
        </authorList>
    </citation>
    <scope>NUCLEOTIDE SEQUENCE [LARGE SCALE GENOMIC DNA]</scope>
    <source>
        <strain evidence="3 4">PT47_8</strain>
    </source>
</reference>
<dbReference type="Pfam" id="PF08239">
    <property type="entry name" value="SH3_3"/>
    <property type="match status" value="1"/>
</dbReference>
<accession>A0ABD4XBR5</accession>
<protein>
    <submittedName>
        <fullName evidence="3">SH3 domain-containing protein</fullName>
    </submittedName>
</protein>
<sequence>MVMLKSLSLGALAALVTLIAPPSSAQTKEQLLEAFSGNWVVFDTAFSTSSTPCSLSLENKVELHGVVEESQLRPVANSQNCVVPLNSVSAWDIEQNQLVLYAQQDVVVARLGGNQSRVTGDLSDSFVSLILERPNGDAYQAAFSQAVRQHRCIYLGYTSDCAERSDLAASVMSEDGGVVASLGLLVNLNVRDQPRRDARIVGTLPQGACLKVNYCTVASDGIWCRARFGEASGWVSKTALRQEKWPVATFVNGCEAE</sequence>
<organism evidence="3 4">
    <name type="scientific">Phaeobacter gallaeciensis</name>
    <dbReference type="NCBI Taxonomy" id="60890"/>
    <lineage>
        <taxon>Bacteria</taxon>
        <taxon>Pseudomonadati</taxon>
        <taxon>Pseudomonadota</taxon>
        <taxon>Alphaproteobacteria</taxon>
        <taxon>Rhodobacterales</taxon>
        <taxon>Roseobacteraceae</taxon>
        <taxon>Phaeobacter</taxon>
    </lineage>
</organism>
<dbReference type="InterPro" id="IPR003646">
    <property type="entry name" value="SH3-like_bac-type"/>
</dbReference>
<dbReference type="RefSeq" id="WP_274841208.1">
    <property type="nucleotide sequence ID" value="NZ_JARCJK010000007.1"/>
</dbReference>
<gene>
    <name evidence="3" type="ORF">PXK24_14555</name>
</gene>
<dbReference type="Gene3D" id="2.30.30.40">
    <property type="entry name" value="SH3 Domains"/>
    <property type="match status" value="1"/>
</dbReference>